<keyword evidence="2" id="KW-0677">Repeat</keyword>
<evidence type="ECO:0000313" key="7">
    <source>
        <dbReference type="RefSeq" id="XP_019641751.1"/>
    </source>
</evidence>
<dbReference type="Pfam" id="PF25497">
    <property type="entry name" value="COR-B"/>
    <property type="match status" value="1"/>
</dbReference>
<dbReference type="GO" id="GO:0000166">
    <property type="term" value="F:nucleotide binding"/>
    <property type="evidence" value="ECO:0007669"/>
    <property type="project" value="UniProtKB-KW"/>
</dbReference>
<evidence type="ECO:0000256" key="2">
    <source>
        <dbReference type="ARBA" id="ARBA00022737"/>
    </source>
</evidence>
<dbReference type="Gene3D" id="2.40.10.10">
    <property type="entry name" value="Trypsin-like serine proteases"/>
    <property type="match status" value="2"/>
</dbReference>
<dbReference type="InterPro" id="IPR057263">
    <property type="entry name" value="COR-B"/>
</dbReference>
<evidence type="ECO:0000256" key="4">
    <source>
        <dbReference type="SAM" id="MobiDB-lite"/>
    </source>
</evidence>
<feature type="compositionally biased region" description="Basic residues" evidence="4">
    <location>
        <begin position="1"/>
        <end position="10"/>
    </location>
</feature>
<feature type="region of interest" description="Disordered" evidence="4">
    <location>
        <begin position="508"/>
        <end position="541"/>
    </location>
</feature>
<reference evidence="7" key="1">
    <citation type="submission" date="2025-08" db="UniProtKB">
        <authorList>
            <consortium name="RefSeq"/>
        </authorList>
    </citation>
    <scope>IDENTIFICATION</scope>
    <source>
        <tissue evidence="7">Gonad</tissue>
    </source>
</reference>
<dbReference type="GeneID" id="109483213"/>
<sequence length="1281" mass="146099">MYTGHKKAHRSTLNSNFPFDEEELQQTERARNHLTELHINGINYFPQIIFQCSTLKAIFLNDNYIDMLPDNISNLVSMRQLSLSHNHVKTLPKSIGGCLMLTILQMDHNRLKRIPESIGNLSCLEKFDASSNMLDVLPSTFCRCNKLTYINMANNVLQALPLNIGNLEHVQHFDLQANKVSCLPLTFDRMRTLRKSTSKLVLIENPLIHPPLEVCLQLGMYGIHTYLKELRRSDAHKMNYQKLVLVGETMAGKTSLAQTLMNSSSQLTTDQQRTVVLEQHTWPAEGGLEIQINDFGGHEMYHLTSPCFFTPNVPYLLIFDIKKYTRQTHHKDIGCWIDIVRMKVPRATIRMVGTHQDECSSEEIGEKLQYIAQTVQNDEAKWKADITSQLDMIESNECLGDLARQHRQECLQTHLNNLPNLHEPDSPVEIRTVSSSDLGGIDSLSSDIRELCKQVGSNRQDTIPKIWFDLYEMLQGTEYDNQHFVHLDDLQPYLKELDELEALKLHEAPTQKLESESDDEFYMYEEESDTESDDDGDDTTGEELNVALKTQCCMKVPSCHYQETNAAKKDVCSKNEGNKNDANAHQPLVFPSDKSETVKYREESMCLAPVSKRLIAALHYLNAVGLITWYPDDEKLKNLIFHRPAKLVEIFKAIINHDIKKQLDFKDVVFSTVGQFSKQGFARAVQEFESTANLSVAIVRCLWHKLGFSKEDIESLIKLMIKFDICYEVLESKVAPGLQSSHSLHIPWYLSADPPQDLSRMWPQPPPDDYQQLTMQYHFPTFCPRGLFERASVRLHRHIAHRVNWKNGVWAEVDNRQILLTRATIDDESGREVVFNLSVRAQVTAQEPRHTDDISQLWKTFLSIHRDMQSLIQDWPGLRCDLFLQCAHCAKMGKDKPGLFPGEVLEQQCQQDVRTVPCPQYPVIFPVPKVSTDLVYPPKSCMEKEQYFVTYSAGVSSETSVDHASSPVSEMDRLHLGVDILQEVTALVQKKYPGISFVPSRDRQDEAQRTTTVREFHDQLSSRVQHFSSVTDYSIDYEDFPTITERMKSVCLLVCPEGTATGFLVGPKHVMTNYHFLQLYVEPALRTNNNPDRYTATFHFSSMQTFRTRFCPTYYLSYDAELDYAILELEHVPPHAAPLGQFVSELHVCHQDGVVIVVGHPGGQRKRVDFCPIAVVDQNFEVHIRNVRGIPDNPTDFPGQVAGRANYHTSSMFHGSSGSPGFDKSGNLVVMHTRGFFPYSNSPSIVEQGVLMTSIREHVGRTLGNDTRFSEMFPPQMMDIG</sequence>
<feature type="region of interest" description="Disordered" evidence="4">
    <location>
        <begin position="1"/>
        <end position="24"/>
    </location>
</feature>
<proteinExistence type="predicted"/>
<dbReference type="Gene3D" id="3.80.10.10">
    <property type="entry name" value="Ribonuclease Inhibitor"/>
    <property type="match status" value="1"/>
</dbReference>
<dbReference type="PANTHER" id="PTHR14389">
    <property type="entry name" value="SI:CH1073-475A24.1"/>
    <property type="match status" value="1"/>
</dbReference>
<dbReference type="Gene3D" id="3.30.310.200">
    <property type="match status" value="1"/>
</dbReference>
<dbReference type="SUPFAM" id="SSF52058">
    <property type="entry name" value="L domain-like"/>
    <property type="match status" value="1"/>
</dbReference>
<evidence type="ECO:0000313" key="6">
    <source>
        <dbReference type="Proteomes" id="UP000515135"/>
    </source>
</evidence>
<keyword evidence="3" id="KW-0547">Nucleotide-binding</keyword>
<evidence type="ECO:0000256" key="3">
    <source>
        <dbReference type="ARBA" id="ARBA00022741"/>
    </source>
</evidence>
<dbReference type="Gene3D" id="3.40.50.300">
    <property type="entry name" value="P-loop containing nucleotide triphosphate hydrolases"/>
    <property type="match status" value="1"/>
</dbReference>
<dbReference type="RefSeq" id="XP_019641751.1">
    <property type="nucleotide sequence ID" value="XM_019786192.1"/>
</dbReference>
<dbReference type="InterPro" id="IPR043504">
    <property type="entry name" value="Peptidase_S1_PA_chymotrypsin"/>
</dbReference>
<dbReference type="Pfam" id="PF13365">
    <property type="entry name" value="Trypsin_2"/>
    <property type="match status" value="1"/>
</dbReference>
<dbReference type="InterPro" id="IPR009003">
    <property type="entry name" value="Peptidase_S1_PA"/>
</dbReference>
<feature type="compositionally biased region" description="Acidic residues" evidence="4">
    <location>
        <begin position="516"/>
        <end position="541"/>
    </location>
</feature>
<dbReference type="Proteomes" id="UP000515135">
    <property type="component" value="Unplaced"/>
</dbReference>
<gene>
    <name evidence="7" type="primary">LOC109483213</name>
</gene>
<dbReference type="InterPro" id="IPR003591">
    <property type="entry name" value="Leu-rich_rpt_typical-subtyp"/>
</dbReference>
<dbReference type="Gene3D" id="3.30.70.1390">
    <property type="entry name" value="ROC domain from the Parkinson's disease-associated leucine-rich repeat kinase 2"/>
    <property type="match status" value="1"/>
</dbReference>
<dbReference type="Pfam" id="PF08477">
    <property type="entry name" value="Roc"/>
    <property type="match status" value="1"/>
</dbReference>
<dbReference type="KEGG" id="bbel:109483213"/>
<dbReference type="InterPro" id="IPR032675">
    <property type="entry name" value="LRR_dom_sf"/>
</dbReference>
<dbReference type="PROSITE" id="PS51424">
    <property type="entry name" value="ROC"/>
    <property type="match status" value="1"/>
</dbReference>
<evidence type="ECO:0000259" key="5">
    <source>
        <dbReference type="PROSITE" id="PS51424"/>
    </source>
</evidence>
<keyword evidence="1" id="KW-0433">Leucine-rich repeat</keyword>
<dbReference type="SUPFAM" id="SSF52540">
    <property type="entry name" value="P-loop containing nucleoside triphosphate hydrolases"/>
    <property type="match status" value="1"/>
</dbReference>
<organism evidence="6 7">
    <name type="scientific">Branchiostoma belcheri</name>
    <name type="common">Amphioxus</name>
    <dbReference type="NCBI Taxonomy" id="7741"/>
    <lineage>
        <taxon>Eukaryota</taxon>
        <taxon>Metazoa</taxon>
        <taxon>Chordata</taxon>
        <taxon>Cephalochordata</taxon>
        <taxon>Leptocardii</taxon>
        <taxon>Amphioxiformes</taxon>
        <taxon>Branchiostomatidae</taxon>
        <taxon>Branchiostoma</taxon>
    </lineage>
</organism>
<dbReference type="InterPro" id="IPR020859">
    <property type="entry name" value="ROC"/>
</dbReference>
<dbReference type="OrthoDB" id="10025068at2759"/>
<accession>A0A6P5AIJ6</accession>
<dbReference type="PANTHER" id="PTHR14389:SF3">
    <property type="entry name" value="PROTEIN FAM111A-LIKE"/>
    <property type="match status" value="1"/>
</dbReference>
<protein>
    <submittedName>
        <fullName evidence="7">Malignant fibrous histiocytoma-amplified sequence 1 homolog</fullName>
    </submittedName>
</protein>
<dbReference type="SUPFAM" id="SSF50494">
    <property type="entry name" value="Trypsin-like serine proteases"/>
    <property type="match status" value="1"/>
</dbReference>
<name>A0A6P5AIJ6_BRABE</name>
<feature type="domain" description="Roc" evidence="5">
    <location>
        <begin position="234"/>
        <end position="455"/>
    </location>
</feature>
<dbReference type="InterPro" id="IPR027417">
    <property type="entry name" value="P-loop_NTPase"/>
</dbReference>
<keyword evidence="6" id="KW-1185">Reference proteome</keyword>
<dbReference type="SMART" id="SM00369">
    <property type="entry name" value="LRR_TYP"/>
    <property type="match status" value="3"/>
</dbReference>
<evidence type="ECO:0000256" key="1">
    <source>
        <dbReference type="ARBA" id="ARBA00022614"/>
    </source>
</evidence>
<dbReference type="GO" id="GO:0009966">
    <property type="term" value="P:regulation of signal transduction"/>
    <property type="evidence" value="ECO:0007669"/>
    <property type="project" value="UniProtKB-ARBA"/>
</dbReference>